<dbReference type="Proteomes" id="UP000011873">
    <property type="component" value="Unassembled WGS sequence"/>
</dbReference>
<evidence type="ECO:0000313" key="2">
    <source>
        <dbReference type="Proteomes" id="UP000011873"/>
    </source>
</evidence>
<accession>M6C8H2</accession>
<name>M6C8H2_LEPBO</name>
<dbReference type="EMBL" id="ANMU01000064">
    <property type="protein sequence ID" value="EMJ82555.1"/>
    <property type="molecule type" value="Genomic_DNA"/>
</dbReference>
<sequence>MSFGCQLDLSDKAKNSSRFAPRVLGHAVDQWLPKFGVFCVGKLRFRTDYKNAEKD</sequence>
<reference evidence="1 2" key="1">
    <citation type="submission" date="2013-01" db="EMBL/GenBank/DDBJ databases">
        <authorList>
            <person name="Harkins D.M."/>
            <person name="Durkin A.S."/>
            <person name="Brinkac L.M."/>
            <person name="Haft D.H."/>
            <person name="Selengut J.D."/>
            <person name="Sanka R."/>
            <person name="DePew J."/>
            <person name="Purushe J."/>
            <person name="Galloway R.L."/>
            <person name="Vinetz J.M."/>
            <person name="Sutton G.G."/>
            <person name="Nierman W.C."/>
            <person name="Fouts D.E."/>
        </authorList>
    </citation>
    <scope>NUCLEOTIDE SEQUENCE [LARGE SCALE GENOMIC DNA]</scope>
    <source>
        <strain evidence="1 2">Sponselee CDC</strain>
    </source>
</reference>
<gene>
    <name evidence="1" type="ORF">LEP1GSC016_4172</name>
</gene>
<comment type="caution">
    <text evidence="1">The sequence shown here is derived from an EMBL/GenBank/DDBJ whole genome shotgun (WGS) entry which is preliminary data.</text>
</comment>
<organism evidence="1 2">
    <name type="scientific">Leptospira borgpetersenii serovar Hardjo-bovis str. Sponselee</name>
    <dbReference type="NCBI Taxonomy" id="1303729"/>
    <lineage>
        <taxon>Bacteria</taxon>
        <taxon>Pseudomonadati</taxon>
        <taxon>Spirochaetota</taxon>
        <taxon>Spirochaetia</taxon>
        <taxon>Leptospirales</taxon>
        <taxon>Leptospiraceae</taxon>
        <taxon>Leptospira</taxon>
    </lineage>
</organism>
<dbReference type="AlphaFoldDB" id="M6C8H2"/>
<protein>
    <submittedName>
        <fullName evidence="1">Uncharacterized protein</fullName>
    </submittedName>
</protein>
<proteinExistence type="predicted"/>
<evidence type="ECO:0000313" key="1">
    <source>
        <dbReference type="EMBL" id="EMJ82555.1"/>
    </source>
</evidence>
<dbReference type="PATRIC" id="fig|1218567.3.peg.1641"/>